<evidence type="ECO:0000313" key="2">
    <source>
        <dbReference type="Proteomes" id="UP000502260"/>
    </source>
</evidence>
<keyword evidence="2" id="KW-1185">Reference proteome</keyword>
<dbReference type="KEGG" id="slac:SKTS_25410"/>
<evidence type="ECO:0008006" key="3">
    <source>
        <dbReference type="Google" id="ProtNLM"/>
    </source>
</evidence>
<dbReference type="EMBL" id="AP022853">
    <property type="protein sequence ID" value="BCB27655.1"/>
    <property type="molecule type" value="Genomic_DNA"/>
</dbReference>
<dbReference type="Proteomes" id="UP000502260">
    <property type="component" value="Chromosome"/>
</dbReference>
<organism evidence="1 2">
    <name type="scientific">Sulfurimicrobium lacus</name>
    <dbReference type="NCBI Taxonomy" id="2715678"/>
    <lineage>
        <taxon>Bacteria</taxon>
        <taxon>Pseudomonadati</taxon>
        <taxon>Pseudomonadota</taxon>
        <taxon>Betaproteobacteria</taxon>
        <taxon>Nitrosomonadales</taxon>
        <taxon>Sulfuricellaceae</taxon>
        <taxon>Sulfurimicrobium</taxon>
    </lineage>
</organism>
<reference evidence="2" key="1">
    <citation type="submission" date="2020-03" db="EMBL/GenBank/DDBJ databases">
        <title>Complete genome sequence of sulfur-oxidizing bacterium skT11.</title>
        <authorList>
            <person name="Kanda M."/>
            <person name="Kojima H."/>
            <person name="Fukui M."/>
        </authorList>
    </citation>
    <scope>NUCLEOTIDE SEQUENCE [LARGE SCALE GENOMIC DNA]</scope>
    <source>
        <strain evidence="2">skT11</strain>
    </source>
</reference>
<accession>A0A6F8VFW7</accession>
<evidence type="ECO:0000313" key="1">
    <source>
        <dbReference type="EMBL" id="BCB27655.1"/>
    </source>
</evidence>
<gene>
    <name evidence="1" type="ORF">SKTS_25410</name>
</gene>
<protein>
    <recommendedName>
        <fullName evidence="3">Bacteriocin</fullName>
    </recommendedName>
</protein>
<dbReference type="AlphaFoldDB" id="A0A6F8VFW7"/>
<sequence>MRCVTIEELAIVSGGADPKACFDAVMAGSGAGATAAGFVGAIGGSVVPFLGTAGELVIVGAVGGLFGGAISAANSPTCAPTPDFSPVDDVDYWIDPWSGTSYSVGSGPWDYDPDWME</sequence>
<name>A0A6F8VFW7_9PROT</name>
<proteinExistence type="predicted"/>